<keyword evidence="3" id="KW-1185">Reference proteome</keyword>
<evidence type="ECO:0000313" key="2">
    <source>
        <dbReference type="EMBL" id="MBG3875569.1"/>
    </source>
</evidence>
<proteinExistence type="predicted"/>
<evidence type="ECO:0000313" key="3">
    <source>
        <dbReference type="Proteomes" id="UP001194469"/>
    </source>
</evidence>
<dbReference type="Proteomes" id="UP001194469">
    <property type="component" value="Unassembled WGS sequence"/>
</dbReference>
<name>A0ABS0IZK2_9BACT</name>
<evidence type="ECO:0000256" key="1">
    <source>
        <dbReference type="SAM" id="MobiDB-lite"/>
    </source>
</evidence>
<reference evidence="2 3" key="1">
    <citation type="submission" date="2019-08" db="EMBL/GenBank/DDBJ databases">
        <authorList>
            <person name="Luo N."/>
        </authorList>
    </citation>
    <scope>NUCLEOTIDE SEQUENCE [LARGE SCALE GENOMIC DNA]</scope>
    <source>
        <strain evidence="2 3">NCIMB 9442</strain>
    </source>
</reference>
<dbReference type="EMBL" id="VRYY01000011">
    <property type="protein sequence ID" value="MBG3875569.1"/>
    <property type="molecule type" value="Genomic_DNA"/>
</dbReference>
<organism evidence="2 3">
    <name type="scientific">Nitratidesulfovibrio oxamicus</name>
    <dbReference type="NCBI Taxonomy" id="32016"/>
    <lineage>
        <taxon>Bacteria</taxon>
        <taxon>Pseudomonadati</taxon>
        <taxon>Thermodesulfobacteriota</taxon>
        <taxon>Desulfovibrionia</taxon>
        <taxon>Desulfovibrionales</taxon>
        <taxon>Desulfovibrionaceae</taxon>
        <taxon>Nitratidesulfovibrio</taxon>
    </lineage>
</organism>
<accession>A0ABS0IZK2</accession>
<feature type="region of interest" description="Disordered" evidence="1">
    <location>
        <begin position="71"/>
        <end position="101"/>
    </location>
</feature>
<feature type="compositionally biased region" description="Pro residues" evidence="1">
    <location>
        <begin position="92"/>
        <end position="101"/>
    </location>
</feature>
<sequence length="101" mass="10690">MQSGIAPTLTELSRQEKLRLWMDRTGATFLGLSAGVGINPAVLGRQCKQDTMPARNHRALVAQGVPAELLPIPLDQRPGPKPRARCISSTAPSPPSPVATA</sequence>
<comment type="caution">
    <text evidence="2">The sequence shown here is derived from an EMBL/GenBank/DDBJ whole genome shotgun (WGS) entry which is preliminary data.</text>
</comment>
<dbReference type="RefSeq" id="WP_196607853.1">
    <property type="nucleotide sequence ID" value="NZ_VRYY01000011.1"/>
</dbReference>
<protein>
    <submittedName>
        <fullName evidence="2">XRE family transcriptional regulator</fullName>
    </submittedName>
</protein>
<gene>
    <name evidence="2" type="ORF">FVW20_00635</name>
</gene>